<dbReference type="SMART" id="SM00812">
    <property type="entry name" value="Alpha_L_fucos"/>
    <property type="match status" value="1"/>
</dbReference>
<evidence type="ECO:0000256" key="5">
    <source>
        <dbReference type="ARBA" id="ARBA00022801"/>
    </source>
</evidence>
<dbReference type="PIRSF" id="PIRSF001092">
    <property type="entry name" value="Alpha-L-fucosidase"/>
    <property type="match status" value="1"/>
</dbReference>
<comment type="function">
    <text evidence="1">Alpha-L-fucosidase is responsible for hydrolyzing the alpha-1,6-linked fucose joined to the reducing-end N-acetylglucosamine of the carbohydrate moieties of glycoproteins.</text>
</comment>
<evidence type="ECO:0000259" key="8">
    <source>
        <dbReference type="Pfam" id="PF01120"/>
    </source>
</evidence>
<dbReference type="RefSeq" id="WP_034615624.1">
    <property type="nucleotide sequence ID" value="NZ_JSUM01000011.1"/>
</dbReference>
<evidence type="ECO:0000256" key="7">
    <source>
        <dbReference type="PIRSR" id="PIRSR001092-1"/>
    </source>
</evidence>
<evidence type="ECO:0000256" key="2">
    <source>
        <dbReference type="ARBA" id="ARBA00007951"/>
    </source>
</evidence>
<dbReference type="EMBL" id="JSUM01000011">
    <property type="protein sequence ID" value="KGQ70298.1"/>
    <property type="molecule type" value="Genomic_DNA"/>
</dbReference>
<evidence type="ECO:0000256" key="6">
    <source>
        <dbReference type="ARBA" id="ARBA00023295"/>
    </source>
</evidence>
<dbReference type="GO" id="GO:0004560">
    <property type="term" value="F:alpha-L-fucosidase activity"/>
    <property type="evidence" value="ECO:0007669"/>
    <property type="project" value="InterPro"/>
</dbReference>
<keyword evidence="5" id="KW-0378">Hydrolase</keyword>
<name>A0A0A3ALM3_9PAST</name>
<dbReference type="OrthoDB" id="107551at2"/>
<dbReference type="AlphaFoldDB" id="A0A0A3ALM3"/>
<dbReference type="PANTHER" id="PTHR10030:SF37">
    <property type="entry name" value="ALPHA-L-FUCOSIDASE-RELATED"/>
    <property type="match status" value="1"/>
</dbReference>
<keyword evidence="10" id="KW-1185">Reference proteome</keyword>
<dbReference type="GO" id="GO:0005764">
    <property type="term" value="C:lysosome"/>
    <property type="evidence" value="ECO:0007669"/>
    <property type="project" value="TreeGrafter"/>
</dbReference>
<comment type="similarity">
    <text evidence="2">Belongs to the glycosyl hydrolase 29 family.</text>
</comment>
<dbReference type="GO" id="GO:0006004">
    <property type="term" value="P:fucose metabolic process"/>
    <property type="evidence" value="ECO:0007669"/>
    <property type="project" value="InterPro"/>
</dbReference>
<keyword evidence="6" id="KW-0326">Glycosidase</keyword>
<dbReference type="SUPFAM" id="SSF51445">
    <property type="entry name" value="(Trans)glycosidases"/>
    <property type="match status" value="1"/>
</dbReference>
<evidence type="ECO:0000313" key="9">
    <source>
        <dbReference type="EMBL" id="KGQ70298.1"/>
    </source>
</evidence>
<dbReference type="PANTHER" id="PTHR10030">
    <property type="entry name" value="ALPHA-L-FUCOSIDASE"/>
    <property type="match status" value="1"/>
</dbReference>
<dbReference type="InterPro" id="IPR016286">
    <property type="entry name" value="FUC_metazoa-typ"/>
</dbReference>
<dbReference type="Proteomes" id="UP000030380">
    <property type="component" value="Unassembled WGS sequence"/>
</dbReference>
<gene>
    <name evidence="9" type="ORF">OA57_07260</name>
</gene>
<reference evidence="9 10" key="1">
    <citation type="submission" date="2014-11" db="EMBL/GenBank/DDBJ databases">
        <title>Draft genome sequence of Chelonobacter oris 1662T, associated with respiratory disease in Hermann's Tortoises.</title>
        <authorList>
            <person name="Kudirkiene E."/>
            <person name="Hansen M.J."/>
            <person name="Bojesen A.M."/>
        </authorList>
    </citation>
    <scope>NUCLEOTIDE SEQUENCE [LARGE SCALE GENOMIC DNA]</scope>
    <source>
        <strain evidence="9 10">1662</strain>
    </source>
</reference>
<dbReference type="GO" id="GO:0016139">
    <property type="term" value="P:glycoside catabolic process"/>
    <property type="evidence" value="ECO:0007669"/>
    <property type="project" value="TreeGrafter"/>
</dbReference>
<protein>
    <recommendedName>
        <fullName evidence="3">alpha-L-fucosidase</fullName>
        <ecNumber evidence="3">3.2.1.51</ecNumber>
    </recommendedName>
</protein>
<organism evidence="9 10">
    <name type="scientific">Chelonobacter oris</name>
    <dbReference type="NCBI Taxonomy" id="505317"/>
    <lineage>
        <taxon>Bacteria</taxon>
        <taxon>Pseudomonadati</taxon>
        <taxon>Pseudomonadota</taxon>
        <taxon>Gammaproteobacteria</taxon>
        <taxon>Pasteurellales</taxon>
        <taxon>Pasteurellaceae</taxon>
        <taxon>Chelonobacter</taxon>
    </lineage>
</organism>
<feature type="site" description="May be important for catalysis" evidence="7">
    <location>
        <position position="279"/>
    </location>
</feature>
<comment type="caution">
    <text evidence="9">The sequence shown here is derived from an EMBL/GenBank/DDBJ whole genome shotgun (WGS) entry which is preliminary data.</text>
</comment>
<dbReference type="STRING" id="505317.OA57_07260"/>
<accession>A0A0A3ALM3</accession>
<dbReference type="Gene3D" id="3.20.20.80">
    <property type="entry name" value="Glycosidases"/>
    <property type="match status" value="1"/>
</dbReference>
<dbReference type="Pfam" id="PF01120">
    <property type="entry name" value="Alpha_L_fucos"/>
    <property type="match status" value="1"/>
</dbReference>
<feature type="domain" description="Glycoside hydrolase family 29 N-terminal" evidence="8">
    <location>
        <begin position="2"/>
        <end position="349"/>
    </location>
</feature>
<keyword evidence="4" id="KW-0732">Signal</keyword>
<evidence type="ECO:0000313" key="10">
    <source>
        <dbReference type="Proteomes" id="UP000030380"/>
    </source>
</evidence>
<evidence type="ECO:0000256" key="1">
    <source>
        <dbReference type="ARBA" id="ARBA00004071"/>
    </source>
</evidence>
<dbReference type="InterPro" id="IPR017853">
    <property type="entry name" value="GH"/>
</dbReference>
<sequence>MKKNYSATWESVKTHQLPDWYEDYKFGIFVHWGIYSVPAFAPLTWELGEVDIDEQWFCNNPYAEWYFNSINVKQGPTYEYHVKTYGEDFVYRDFLPLWKAEKWQPNAWAALFKQSGAKYVVLTTKHHDGFCLFPSRYTDYHSLNYGPKRDILGELKSAVEAVGLKMGTYYSGVIDWTFSSAPIFTESQNMSNASPTYAYADYAFNQVMELVDQYQPAVLWNDIGWPKQGEHMLPTLFSHYYNRVRDGVVDDRWNGLWCDFTSKEYKHGEASREHKWEMCRGLGLSFGYNQNESDSDLISVKKLVSLLVEVVANNGNLLLNIGPKADGTIPEGQVERLQGLGAWLVVNSEGIYATRCSRRESCSGGNLTFHFTRKGTDLYCFVDGLSEGENRFSLPCDTALSALNPQVDFSQAKQHGEIEVTVHNYQSAWQVLCFKAVDGE</sequence>
<evidence type="ECO:0000256" key="4">
    <source>
        <dbReference type="ARBA" id="ARBA00022729"/>
    </source>
</evidence>
<dbReference type="PRINTS" id="PR00741">
    <property type="entry name" value="GLHYDRLASE29"/>
</dbReference>
<dbReference type="InterPro" id="IPR000933">
    <property type="entry name" value="Glyco_hydro_29"/>
</dbReference>
<evidence type="ECO:0000256" key="3">
    <source>
        <dbReference type="ARBA" id="ARBA00012662"/>
    </source>
</evidence>
<dbReference type="EC" id="3.2.1.51" evidence="3"/>
<proteinExistence type="inferred from homology"/>
<dbReference type="InterPro" id="IPR057739">
    <property type="entry name" value="Glyco_hydro_29_N"/>
</dbReference>